<protein>
    <recommendedName>
        <fullName evidence="7">SCP domain-containing protein</fullName>
    </recommendedName>
</protein>
<keyword evidence="5" id="KW-1133">Transmembrane helix</keyword>
<dbReference type="SUPFAM" id="SSF55797">
    <property type="entry name" value="PR-1-like"/>
    <property type="match status" value="1"/>
</dbReference>
<comment type="subcellular location">
    <subcellularLocation>
        <location evidence="1">Membrane</location>
    </subcellularLocation>
</comment>
<feature type="chain" id="PRO_5039370658" description="SCP domain-containing protein" evidence="6">
    <location>
        <begin position="24"/>
        <end position="275"/>
    </location>
</feature>
<dbReference type="SMART" id="SM00198">
    <property type="entry name" value="SCP"/>
    <property type="match status" value="1"/>
</dbReference>
<dbReference type="AlphaFoldDB" id="A0A9D3P951"/>
<dbReference type="CDD" id="cd05385">
    <property type="entry name" value="CAP_GLIPR1-like"/>
    <property type="match status" value="1"/>
</dbReference>
<evidence type="ECO:0000256" key="5">
    <source>
        <dbReference type="SAM" id="Phobius"/>
    </source>
</evidence>
<comment type="similarity">
    <text evidence="2">Belongs to the CRISP family.</text>
</comment>
<dbReference type="OrthoDB" id="43654at2759"/>
<dbReference type="Proteomes" id="UP001046870">
    <property type="component" value="Chromosome 25"/>
</dbReference>
<dbReference type="InterPro" id="IPR034121">
    <property type="entry name" value="SCP_GLIPR-1-like"/>
</dbReference>
<dbReference type="InterPro" id="IPR035940">
    <property type="entry name" value="CAP_sf"/>
</dbReference>
<dbReference type="GO" id="GO:0016020">
    <property type="term" value="C:membrane"/>
    <property type="evidence" value="ECO:0007669"/>
    <property type="project" value="UniProtKB-SubCell"/>
</dbReference>
<feature type="signal peptide" evidence="6">
    <location>
        <begin position="1"/>
        <end position="23"/>
    </location>
</feature>
<comment type="caution">
    <text evidence="8">The sequence shown here is derived from an EMBL/GenBank/DDBJ whole genome shotgun (WGS) entry which is preliminary data.</text>
</comment>
<feature type="transmembrane region" description="Helical" evidence="5">
    <location>
        <begin position="252"/>
        <end position="274"/>
    </location>
</feature>
<reference evidence="8" key="1">
    <citation type="submission" date="2021-01" db="EMBL/GenBank/DDBJ databases">
        <authorList>
            <person name="Zahm M."/>
            <person name="Roques C."/>
            <person name="Cabau C."/>
            <person name="Klopp C."/>
            <person name="Donnadieu C."/>
            <person name="Jouanno E."/>
            <person name="Lampietro C."/>
            <person name="Louis A."/>
            <person name="Herpin A."/>
            <person name="Echchiki A."/>
            <person name="Berthelot C."/>
            <person name="Parey E."/>
            <person name="Roest-Crollius H."/>
            <person name="Braasch I."/>
            <person name="Postlethwait J."/>
            <person name="Bobe J."/>
            <person name="Montfort J."/>
            <person name="Bouchez O."/>
            <person name="Begum T."/>
            <person name="Mejri S."/>
            <person name="Adams A."/>
            <person name="Chen W.-J."/>
            <person name="Guiguen Y."/>
        </authorList>
    </citation>
    <scope>NUCLEOTIDE SEQUENCE</scope>
    <source>
        <strain evidence="8">YG-15Mar2019-1</strain>
        <tissue evidence="8">Brain</tissue>
    </source>
</reference>
<sequence length="275" mass="30857">MARLLSLMLWLAVLMDSIIRMQSAQEKPLPDITDQSFIDRCVKAHNVHRSSVNPSASNMLYMTWDEALAKSARAWARNCKNDHNPLLQTPKKLHPTFTFVGENIWVGEPFSIFTVEDAVQKWFNEVDDYTYKTKQCKSVCGHYKQVVWAKSYKVGCAVQVCPNGIEDFSKNPKSAIFVCNYGDAGNVKGLHPYEQGEPCSGCGGESCENKLCRDPKREELKSYSWSPDWDPGAASSASCNSFCLAVVITRPLSLLLIFAGVYGLQLLYPNLFAYE</sequence>
<keyword evidence="9" id="KW-1185">Reference proteome</keyword>
<dbReference type="FunFam" id="3.40.33.10:FF:000008">
    <property type="entry name" value="GLI pathogenesis-related 1 (Glioma)"/>
    <property type="match status" value="1"/>
</dbReference>
<dbReference type="InterPro" id="IPR001283">
    <property type="entry name" value="CRISP-related"/>
</dbReference>
<evidence type="ECO:0000313" key="8">
    <source>
        <dbReference type="EMBL" id="KAG7454686.1"/>
    </source>
</evidence>
<evidence type="ECO:0000259" key="7">
    <source>
        <dbReference type="SMART" id="SM00198"/>
    </source>
</evidence>
<dbReference type="PANTHER" id="PTHR10334">
    <property type="entry name" value="CYSTEINE-RICH SECRETORY PROTEIN-RELATED"/>
    <property type="match status" value="1"/>
</dbReference>
<dbReference type="PRINTS" id="PR00838">
    <property type="entry name" value="V5ALLERGEN"/>
</dbReference>
<dbReference type="EMBL" id="JAFDVH010000025">
    <property type="protein sequence ID" value="KAG7454686.1"/>
    <property type="molecule type" value="Genomic_DNA"/>
</dbReference>
<dbReference type="Gene3D" id="3.40.33.10">
    <property type="entry name" value="CAP"/>
    <property type="match status" value="1"/>
</dbReference>
<name>A0A9D3P951_MEGAT</name>
<keyword evidence="4 5" id="KW-0472">Membrane</keyword>
<keyword evidence="3 6" id="KW-0732">Signal</keyword>
<evidence type="ECO:0000313" key="9">
    <source>
        <dbReference type="Proteomes" id="UP001046870"/>
    </source>
</evidence>
<evidence type="ECO:0000256" key="3">
    <source>
        <dbReference type="ARBA" id="ARBA00022729"/>
    </source>
</evidence>
<feature type="domain" description="SCP" evidence="7">
    <location>
        <begin position="36"/>
        <end position="189"/>
    </location>
</feature>
<accession>A0A9D3P951</accession>
<evidence type="ECO:0000256" key="4">
    <source>
        <dbReference type="ARBA" id="ARBA00023136"/>
    </source>
</evidence>
<dbReference type="PRINTS" id="PR00837">
    <property type="entry name" value="V5TPXLIKE"/>
</dbReference>
<keyword evidence="5" id="KW-0812">Transmembrane</keyword>
<evidence type="ECO:0000256" key="2">
    <source>
        <dbReference type="ARBA" id="ARBA00009923"/>
    </source>
</evidence>
<evidence type="ECO:0000256" key="6">
    <source>
        <dbReference type="SAM" id="SignalP"/>
    </source>
</evidence>
<gene>
    <name evidence="8" type="ORF">MATL_G00262390</name>
</gene>
<dbReference type="InterPro" id="IPR002413">
    <property type="entry name" value="V5_allergen-like"/>
</dbReference>
<dbReference type="Pfam" id="PF00188">
    <property type="entry name" value="CAP"/>
    <property type="match status" value="1"/>
</dbReference>
<dbReference type="InterPro" id="IPR014044">
    <property type="entry name" value="CAP_dom"/>
</dbReference>
<proteinExistence type="inferred from homology"/>
<evidence type="ECO:0000256" key="1">
    <source>
        <dbReference type="ARBA" id="ARBA00004370"/>
    </source>
</evidence>
<organism evidence="8 9">
    <name type="scientific">Megalops atlanticus</name>
    <name type="common">Tarpon</name>
    <name type="synonym">Clupea gigantea</name>
    <dbReference type="NCBI Taxonomy" id="7932"/>
    <lineage>
        <taxon>Eukaryota</taxon>
        <taxon>Metazoa</taxon>
        <taxon>Chordata</taxon>
        <taxon>Craniata</taxon>
        <taxon>Vertebrata</taxon>
        <taxon>Euteleostomi</taxon>
        <taxon>Actinopterygii</taxon>
        <taxon>Neopterygii</taxon>
        <taxon>Teleostei</taxon>
        <taxon>Elopiformes</taxon>
        <taxon>Megalopidae</taxon>
        <taxon>Megalops</taxon>
    </lineage>
</organism>